<proteinExistence type="predicted"/>
<dbReference type="GO" id="GO:0008270">
    <property type="term" value="F:zinc ion binding"/>
    <property type="evidence" value="ECO:0007669"/>
    <property type="project" value="UniProtKB-KW"/>
</dbReference>
<dbReference type="SMART" id="SM00614">
    <property type="entry name" value="ZnF_BED"/>
    <property type="match status" value="1"/>
</dbReference>
<dbReference type="InterPro" id="IPR012337">
    <property type="entry name" value="RNaseH-like_sf"/>
</dbReference>
<evidence type="ECO:0000313" key="7">
    <source>
        <dbReference type="EMBL" id="KAK1354553.1"/>
    </source>
</evidence>
<keyword evidence="2 4" id="KW-0863">Zinc-finger</keyword>
<evidence type="ECO:0000259" key="6">
    <source>
        <dbReference type="PROSITE" id="PS50808"/>
    </source>
</evidence>
<organism evidence="7 8">
    <name type="scientific">Heracleum sosnowskyi</name>
    <dbReference type="NCBI Taxonomy" id="360622"/>
    <lineage>
        <taxon>Eukaryota</taxon>
        <taxon>Viridiplantae</taxon>
        <taxon>Streptophyta</taxon>
        <taxon>Embryophyta</taxon>
        <taxon>Tracheophyta</taxon>
        <taxon>Spermatophyta</taxon>
        <taxon>Magnoliopsida</taxon>
        <taxon>eudicotyledons</taxon>
        <taxon>Gunneridae</taxon>
        <taxon>Pentapetalae</taxon>
        <taxon>asterids</taxon>
        <taxon>campanulids</taxon>
        <taxon>Apiales</taxon>
        <taxon>Apiaceae</taxon>
        <taxon>Apioideae</taxon>
        <taxon>apioid superclade</taxon>
        <taxon>Tordylieae</taxon>
        <taxon>Tordyliinae</taxon>
        <taxon>Heracleum</taxon>
    </lineage>
</organism>
<keyword evidence="3" id="KW-0862">Zinc</keyword>
<evidence type="ECO:0000256" key="2">
    <source>
        <dbReference type="ARBA" id="ARBA00022771"/>
    </source>
</evidence>
<evidence type="ECO:0000256" key="5">
    <source>
        <dbReference type="SAM" id="MobiDB-lite"/>
    </source>
</evidence>
<protein>
    <recommendedName>
        <fullName evidence="6">BED-type domain-containing protein</fullName>
    </recommendedName>
</protein>
<dbReference type="GO" id="GO:0005634">
    <property type="term" value="C:nucleus"/>
    <property type="evidence" value="ECO:0007669"/>
    <property type="project" value="TreeGrafter"/>
</dbReference>
<dbReference type="PANTHER" id="PTHR34396">
    <property type="entry name" value="OS03G0264950 PROTEIN-RELATED"/>
    <property type="match status" value="1"/>
</dbReference>
<keyword evidence="1" id="KW-0479">Metal-binding</keyword>
<sequence>MEDEHDYQEEVEIPSETVASNSRKRKQMDTRSDVWTYYNKIKDVNGNLIKGQCKYCSKGLGANTSRNGTGSLRNHLKTCKSYNVEGRQTKLAFQPNKDSGNSSLTSWNFNKDLASQLHWHSRSVWCVAHILNLIVKDGWNSTYEMLDVAEKYEKAFSSIREDECGRKFHSGINHRNQSTTNPGTRVVSGHCPVDNTSSE</sequence>
<dbReference type="EMBL" id="JAUIZM010000011">
    <property type="protein sequence ID" value="KAK1354553.1"/>
    <property type="molecule type" value="Genomic_DNA"/>
</dbReference>
<dbReference type="InterPro" id="IPR036236">
    <property type="entry name" value="Znf_C2H2_sf"/>
</dbReference>
<feature type="region of interest" description="Disordered" evidence="5">
    <location>
        <begin position="169"/>
        <end position="199"/>
    </location>
</feature>
<feature type="domain" description="BED-type" evidence="6">
    <location>
        <begin position="29"/>
        <end position="86"/>
    </location>
</feature>
<keyword evidence="8" id="KW-1185">Reference proteome</keyword>
<dbReference type="SUPFAM" id="SSF53098">
    <property type="entry name" value="Ribonuclease H-like"/>
    <property type="match status" value="1"/>
</dbReference>
<reference evidence="7" key="1">
    <citation type="submission" date="2023-02" db="EMBL/GenBank/DDBJ databases">
        <title>Genome of toxic invasive species Heracleum sosnowskyi carries increased number of genes despite the absence of recent whole-genome duplications.</title>
        <authorList>
            <person name="Schelkunov M."/>
            <person name="Shtratnikova V."/>
            <person name="Makarenko M."/>
            <person name="Klepikova A."/>
            <person name="Omelchenko D."/>
            <person name="Novikova G."/>
            <person name="Obukhova E."/>
            <person name="Bogdanov V."/>
            <person name="Penin A."/>
            <person name="Logacheva M."/>
        </authorList>
    </citation>
    <scope>NUCLEOTIDE SEQUENCE</scope>
    <source>
        <strain evidence="7">Hsosn_3</strain>
        <tissue evidence="7">Leaf</tissue>
    </source>
</reference>
<evidence type="ECO:0000256" key="3">
    <source>
        <dbReference type="ARBA" id="ARBA00022833"/>
    </source>
</evidence>
<dbReference type="PROSITE" id="PS50808">
    <property type="entry name" value="ZF_BED"/>
    <property type="match status" value="1"/>
</dbReference>
<dbReference type="InterPro" id="IPR003656">
    <property type="entry name" value="Znf_BED"/>
</dbReference>
<dbReference type="AlphaFoldDB" id="A0AAD8GV22"/>
<evidence type="ECO:0000256" key="4">
    <source>
        <dbReference type="PROSITE-ProRule" id="PRU00027"/>
    </source>
</evidence>
<dbReference type="Proteomes" id="UP001237642">
    <property type="component" value="Unassembled WGS sequence"/>
</dbReference>
<name>A0AAD8GV22_9APIA</name>
<dbReference type="InterPro" id="IPR053031">
    <property type="entry name" value="Cuticle_assoc_protein"/>
</dbReference>
<feature type="compositionally biased region" description="Polar residues" evidence="5">
    <location>
        <begin position="173"/>
        <end position="183"/>
    </location>
</feature>
<evidence type="ECO:0000256" key="1">
    <source>
        <dbReference type="ARBA" id="ARBA00022723"/>
    </source>
</evidence>
<reference evidence="7" key="2">
    <citation type="submission" date="2023-05" db="EMBL/GenBank/DDBJ databases">
        <authorList>
            <person name="Schelkunov M.I."/>
        </authorList>
    </citation>
    <scope>NUCLEOTIDE SEQUENCE</scope>
    <source>
        <strain evidence="7">Hsosn_3</strain>
        <tissue evidence="7">Leaf</tissue>
    </source>
</reference>
<gene>
    <name evidence="7" type="ORF">POM88_047809</name>
</gene>
<accession>A0AAD8GV22</accession>
<dbReference type="PANTHER" id="PTHR34396:SF27">
    <property type="entry name" value="OS08G0208700 PROTEIN"/>
    <property type="match status" value="1"/>
</dbReference>
<dbReference type="SUPFAM" id="SSF57667">
    <property type="entry name" value="beta-beta-alpha zinc fingers"/>
    <property type="match status" value="1"/>
</dbReference>
<dbReference type="GO" id="GO:0006357">
    <property type="term" value="P:regulation of transcription by RNA polymerase II"/>
    <property type="evidence" value="ECO:0007669"/>
    <property type="project" value="TreeGrafter"/>
</dbReference>
<dbReference type="GO" id="GO:1990837">
    <property type="term" value="F:sequence-specific double-stranded DNA binding"/>
    <property type="evidence" value="ECO:0007669"/>
    <property type="project" value="TreeGrafter"/>
</dbReference>
<evidence type="ECO:0000313" key="8">
    <source>
        <dbReference type="Proteomes" id="UP001237642"/>
    </source>
</evidence>
<comment type="caution">
    <text evidence="7">The sequence shown here is derived from an EMBL/GenBank/DDBJ whole genome shotgun (WGS) entry which is preliminary data.</text>
</comment>